<dbReference type="SUPFAM" id="SSF51735">
    <property type="entry name" value="NAD(P)-binding Rossmann-fold domains"/>
    <property type="match status" value="1"/>
</dbReference>
<dbReference type="SUPFAM" id="SSF50129">
    <property type="entry name" value="GroES-like"/>
    <property type="match status" value="1"/>
</dbReference>
<dbReference type="AlphaFoldDB" id="A0A8E2JX82"/>
<dbReference type="InterPro" id="IPR013149">
    <property type="entry name" value="ADH-like_C"/>
</dbReference>
<keyword evidence="3" id="KW-1185">Reference proteome</keyword>
<dbReference type="PANTHER" id="PTHR45033:SF2">
    <property type="entry name" value="ZINC-TYPE ALCOHOL DEHYDROGENASE-LIKE PROTEIN C1773.06C"/>
    <property type="match status" value="1"/>
</dbReference>
<dbReference type="PANTHER" id="PTHR45033">
    <property type="match status" value="1"/>
</dbReference>
<dbReference type="SMART" id="SM00829">
    <property type="entry name" value="PKS_ER"/>
    <property type="match status" value="1"/>
</dbReference>
<gene>
    <name evidence="2" type="ORF">AOQ84DRAFT_417885</name>
</gene>
<dbReference type="Gene3D" id="3.40.50.720">
    <property type="entry name" value="NAD(P)-binding Rossmann-like Domain"/>
    <property type="match status" value="1"/>
</dbReference>
<protein>
    <submittedName>
        <fullName evidence="2">Putative quinone oxidoreductase</fullName>
    </submittedName>
</protein>
<dbReference type="InterPro" id="IPR036291">
    <property type="entry name" value="NAD(P)-bd_dom_sf"/>
</dbReference>
<evidence type="ECO:0000313" key="3">
    <source>
        <dbReference type="Proteomes" id="UP000250140"/>
    </source>
</evidence>
<dbReference type="InterPro" id="IPR052711">
    <property type="entry name" value="Zinc_ADH-like"/>
</dbReference>
<evidence type="ECO:0000259" key="1">
    <source>
        <dbReference type="SMART" id="SM00829"/>
    </source>
</evidence>
<dbReference type="CDD" id="cd08276">
    <property type="entry name" value="MDR7"/>
    <property type="match status" value="1"/>
</dbReference>
<dbReference type="Gene3D" id="3.90.180.10">
    <property type="entry name" value="Medium-chain alcohol dehydrogenases, catalytic domain"/>
    <property type="match status" value="1"/>
</dbReference>
<dbReference type="GO" id="GO:0016491">
    <property type="term" value="F:oxidoreductase activity"/>
    <property type="evidence" value="ECO:0007669"/>
    <property type="project" value="InterPro"/>
</dbReference>
<dbReference type="InterPro" id="IPR013154">
    <property type="entry name" value="ADH-like_N"/>
</dbReference>
<dbReference type="InterPro" id="IPR020843">
    <property type="entry name" value="ER"/>
</dbReference>
<organism evidence="2 3">
    <name type="scientific">Glonium stellatum</name>
    <dbReference type="NCBI Taxonomy" id="574774"/>
    <lineage>
        <taxon>Eukaryota</taxon>
        <taxon>Fungi</taxon>
        <taxon>Dikarya</taxon>
        <taxon>Ascomycota</taxon>
        <taxon>Pezizomycotina</taxon>
        <taxon>Dothideomycetes</taxon>
        <taxon>Pleosporomycetidae</taxon>
        <taxon>Gloniales</taxon>
        <taxon>Gloniaceae</taxon>
        <taxon>Glonium</taxon>
    </lineage>
</organism>
<dbReference type="Pfam" id="PF08240">
    <property type="entry name" value="ADH_N"/>
    <property type="match status" value="1"/>
</dbReference>
<dbReference type="Proteomes" id="UP000250140">
    <property type="component" value="Unassembled WGS sequence"/>
</dbReference>
<dbReference type="OrthoDB" id="9930022at2759"/>
<dbReference type="EMBL" id="KV748817">
    <property type="protein sequence ID" value="OCL12873.1"/>
    <property type="molecule type" value="Genomic_DNA"/>
</dbReference>
<name>A0A8E2JX82_9PEZI</name>
<proteinExistence type="predicted"/>
<reference evidence="2 3" key="1">
    <citation type="journal article" date="2016" name="Nat. Commun.">
        <title>Ectomycorrhizal ecology is imprinted in the genome of the dominant symbiotic fungus Cenococcum geophilum.</title>
        <authorList>
            <consortium name="DOE Joint Genome Institute"/>
            <person name="Peter M."/>
            <person name="Kohler A."/>
            <person name="Ohm R.A."/>
            <person name="Kuo A."/>
            <person name="Krutzmann J."/>
            <person name="Morin E."/>
            <person name="Arend M."/>
            <person name="Barry K.W."/>
            <person name="Binder M."/>
            <person name="Choi C."/>
            <person name="Clum A."/>
            <person name="Copeland A."/>
            <person name="Grisel N."/>
            <person name="Haridas S."/>
            <person name="Kipfer T."/>
            <person name="LaButti K."/>
            <person name="Lindquist E."/>
            <person name="Lipzen A."/>
            <person name="Maire R."/>
            <person name="Meier B."/>
            <person name="Mihaltcheva S."/>
            <person name="Molinier V."/>
            <person name="Murat C."/>
            <person name="Poggeler S."/>
            <person name="Quandt C.A."/>
            <person name="Sperisen C."/>
            <person name="Tritt A."/>
            <person name="Tisserant E."/>
            <person name="Crous P.W."/>
            <person name="Henrissat B."/>
            <person name="Nehls U."/>
            <person name="Egli S."/>
            <person name="Spatafora J.W."/>
            <person name="Grigoriev I.V."/>
            <person name="Martin F.M."/>
        </authorList>
    </citation>
    <scope>NUCLEOTIDE SEQUENCE [LARGE SCALE GENOMIC DNA]</scope>
    <source>
        <strain evidence="2 3">CBS 207.34</strain>
    </source>
</reference>
<dbReference type="InterPro" id="IPR011032">
    <property type="entry name" value="GroES-like_sf"/>
</dbReference>
<dbReference type="Pfam" id="PF00107">
    <property type="entry name" value="ADH_zinc_N"/>
    <property type="match status" value="1"/>
</dbReference>
<feature type="domain" description="Enoyl reductase (ER)" evidence="1">
    <location>
        <begin position="17"/>
        <end position="340"/>
    </location>
</feature>
<sequence length="343" mass="36950">MILPTTMDQWVLRGTDGFSSLKLEQSAIPEVGEFDVLIKFHAASLNYRDLMIAKGTYYWPLKEGIVPVSDFAGEVLCIGSKVTRFQKGQRVAGCVHQTHIAGSLSKEDAMNAVGSLVDGALRKYGVYNEHGLVKIPENLSYREGATLPCAALTAWNSLYGAKPLLPGNTVLTLGSGGVSVFAIQFALVGGAQVISTTSSNEKAAVLKKLGAHHVINYKENANWGNTARKLSYGGLGADYVIEVSGPNTMEQSSIAAAIDGMIAVIGTRGGRTSSGALAHTALVTTRRIMIGNRLQFEEMNRAIEINNIKPIIDSKVFKFEEAPEAFQYLWDQKAVGKVVIDIE</sequence>
<evidence type="ECO:0000313" key="2">
    <source>
        <dbReference type="EMBL" id="OCL12873.1"/>
    </source>
</evidence>
<accession>A0A8E2JX82</accession>